<dbReference type="PANTHER" id="PTHR19359:SF14">
    <property type="entry name" value="CYTOCHROME B5 A"/>
    <property type="match status" value="1"/>
</dbReference>
<evidence type="ECO:0000256" key="4">
    <source>
        <dbReference type="ARBA" id="ARBA00038168"/>
    </source>
</evidence>
<dbReference type="FunFam" id="3.10.120.10:FF:000007">
    <property type="entry name" value="Sulfite oxidase, mitochondrial"/>
    <property type="match status" value="1"/>
</dbReference>
<dbReference type="EMBL" id="KV745003">
    <property type="protein sequence ID" value="OCK79485.1"/>
    <property type="molecule type" value="Genomic_DNA"/>
</dbReference>
<gene>
    <name evidence="6" type="ORF">K432DRAFT_272026</name>
</gene>
<keyword evidence="1" id="KW-0349">Heme</keyword>
<dbReference type="GO" id="GO:0020037">
    <property type="term" value="F:heme binding"/>
    <property type="evidence" value="ECO:0007669"/>
    <property type="project" value="TreeGrafter"/>
</dbReference>
<proteinExistence type="inferred from homology"/>
<evidence type="ECO:0000256" key="3">
    <source>
        <dbReference type="ARBA" id="ARBA00023004"/>
    </source>
</evidence>
<dbReference type="InterPro" id="IPR001199">
    <property type="entry name" value="Cyt_B5-like_heme/steroid-bd"/>
</dbReference>
<evidence type="ECO:0000256" key="1">
    <source>
        <dbReference type="ARBA" id="ARBA00022617"/>
    </source>
</evidence>
<protein>
    <submittedName>
        <fullName evidence="6">Cytochrome b5-like Heme/Steroid binding domain-containing protein</fullName>
    </submittedName>
</protein>
<feature type="non-terminal residue" evidence="6">
    <location>
        <position position="1"/>
    </location>
</feature>
<accession>A0A8E2E901</accession>
<keyword evidence="3" id="KW-0408">Iron</keyword>
<name>A0A8E2E901_9PEZI</name>
<organism evidence="6 7">
    <name type="scientific">Lepidopterella palustris CBS 459.81</name>
    <dbReference type="NCBI Taxonomy" id="1314670"/>
    <lineage>
        <taxon>Eukaryota</taxon>
        <taxon>Fungi</taxon>
        <taxon>Dikarya</taxon>
        <taxon>Ascomycota</taxon>
        <taxon>Pezizomycotina</taxon>
        <taxon>Dothideomycetes</taxon>
        <taxon>Pleosporomycetidae</taxon>
        <taxon>Mytilinidiales</taxon>
        <taxon>Argynnaceae</taxon>
        <taxon>Lepidopterella</taxon>
    </lineage>
</organism>
<dbReference type="GO" id="GO:0016020">
    <property type="term" value="C:membrane"/>
    <property type="evidence" value="ECO:0007669"/>
    <property type="project" value="TreeGrafter"/>
</dbReference>
<dbReference type="Pfam" id="PF00173">
    <property type="entry name" value="Cyt-b5"/>
    <property type="match status" value="1"/>
</dbReference>
<evidence type="ECO:0000256" key="2">
    <source>
        <dbReference type="ARBA" id="ARBA00022723"/>
    </source>
</evidence>
<dbReference type="Proteomes" id="UP000250266">
    <property type="component" value="Unassembled WGS sequence"/>
</dbReference>
<reference evidence="6 7" key="1">
    <citation type="journal article" date="2016" name="Nat. Commun.">
        <title>Ectomycorrhizal ecology is imprinted in the genome of the dominant symbiotic fungus Cenococcum geophilum.</title>
        <authorList>
            <consortium name="DOE Joint Genome Institute"/>
            <person name="Peter M."/>
            <person name="Kohler A."/>
            <person name="Ohm R.A."/>
            <person name="Kuo A."/>
            <person name="Krutzmann J."/>
            <person name="Morin E."/>
            <person name="Arend M."/>
            <person name="Barry K.W."/>
            <person name="Binder M."/>
            <person name="Choi C."/>
            <person name="Clum A."/>
            <person name="Copeland A."/>
            <person name="Grisel N."/>
            <person name="Haridas S."/>
            <person name="Kipfer T."/>
            <person name="LaButti K."/>
            <person name="Lindquist E."/>
            <person name="Lipzen A."/>
            <person name="Maire R."/>
            <person name="Meier B."/>
            <person name="Mihaltcheva S."/>
            <person name="Molinier V."/>
            <person name="Murat C."/>
            <person name="Poggeler S."/>
            <person name="Quandt C.A."/>
            <person name="Sperisen C."/>
            <person name="Tritt A."/>
            <person name="Tisserant E."/>
            <person name="Crous P.W."/>
            <person name="Henrissat B."/>
            <person name="Nehls U."/>
            <person name="Egli S."/>
            <person name="Spatafora J.W."/>
            <person name="Grigoriev I.V."/>
            <person name="Martin F.M."/>
        </authorList>
    </citation>
    <scope>NUCLEOTIDE SEQUENCE [LARGE SCALE GENOMIC DNA]</scope>
    <source>
        <strain evidence="6 7">CBS 459.81</strain>
    </source>
</reference>
<dbReference type="SUPFAM" id="SSF55856">
    <property type="entry name" value="Cytochrome b5-like heme/steroid binding domain"/>
    <property type="match status" value="1"/>
</dbReference>
<feature type="non-terminal residue" evidence="6">
    <location>
        <position position="81"/>
    </location>
</feature>
<keyword evidence="7" id="KW-1185">Reference proteome</keyword>
<evidence type="ECO:0000259" key="5">
    <source>
        <dbReference type="PROSITE" id="PS50255"/>
    </source>
</evidence>
<dbReference type="SMART" id="SM01117">
    <property type="entry name" value="Cyt-b5"/>
    <property type="match status" value="1"/>
</dbReference>
<comment type="similarity">
    <text evidence="4">Belongs to the cytochrome b5 family.</text>
</comment>
<dbReference type="AlphaFoldDB" id="A0A8E2E901"/>
<sequence>AGNNHVISLKDVAKHSSSEDIWIAIGGEVYDMTRYQEEHPGGKKVLQKLAGKDATKQFRKYHRDAMLLRFKDELRVGVLGE</sequence>
<dbReference type="Gene3D" id="3.10.120.10">
    <property type="entry name" value="Cytochrome b5-like heme/steroid binding domain"/>
    <property type="match status" value="1"/>
</dbReference>
<dbReference type="InterPro" id="IPR036400">
    <property type="entry name" value="Cyt_B5-like_heme/steroid_sf"/>
</dbReference>
<dbReference type="PANTHER" id="PTHR19359">
    <property type="entry name" value="CYTOCHROME B5"/>
    <property type="match status" value="1"/>
</dbReference>
<dbReference type="InterPro" id="IPR050668">
    <property type="entry name" value="Cytochrome_b5"/>
</dbReference>
<evidence type="ECO:0000313" key="6">
    <source>
        <dbReference type="EMBL" id="OCK79485.1"/>
    </source>
</evidence>
<evidence type="ECO:0000313" key="7">
    <source>
        <dbReference type="Proteomes" id="UP000250266"/>
    </source>
</evidence>
<feature type="domain" description="Cytochrome b5 heme-binding" evidence="5">
    <location>
        <begin position="4"/>
        <end position="80"/>
    </location>
</feature>
<dbReference type="PROSITE" id="PS50255">
    <property type="entry name" value="CYTOCHROME_B5_2"/>
    <property type="match status" value="1"/>
</dbReference>
<dbReference type="OrthoDB" id="260519at2759"/>
<keyword evidence="2" id="KW-0479">Metal-binding</keyword>
<dbReference type="GO" id="GO:0046872">
    <property type="term" value="F:metal ion binding"/>
    <property type="evidence" value="ECO:0007669"/>
    <property type="project" value="UniProtKB-KW"/>
</dbReference>